<accession>A0AAV1W613</accession>
<name>A0AAV1W613_LUPLU</name>
<dbReference type="Proteomes" id="UP001497480">
    <property type="component" value="Unassembled WGS sequence"/>
</dbReference>
<evidence type="ECO:0000313" key="3">
    <source>
        <dbReference type="EMBL" id="CAL0304622.1"/>
    </source>
</evidence>
<dbReference type="InterPro" id="IPR038745">
    <property type="entry name" value="AT4G37440-like"/>
</dbReference>
<proteinExistence type="predicted"/>
<evidence type="ECO:0000313" key="4">
    <source>
        <dbReference type="Proteomes" id="UP001497480"/>
    </source>
</evidence>
<dbReference type="CDD" id="cd11650">
    <property type="entry name" value="AT4G37440_like"/>
    <property type="match status" value="1"/>
</dbReference>
<dbReference type="EMBL" id="CAXHTB010000004">
    <property type="protein sequence ID" value="CAL0304622.1"/>
    <property type="molecule type" value="Genomic_DNA"/>
</dbReference>
<feature type="coiled-coil region" evidence="1">
    <location>
        <begin position="256"/>
        <end position="283"/>
    </location>
</feature>
<gene>
    <name evidence="3" type="ORF">LLUT_LOCUS5682</name>
</gene>
<protein>
    <submittedName>
        <fullName evidence="3">Uncharacterized protein</fullName>
    </submittedName>
</protein>
<feature type="compositionally biased region" description="Basic residues" evidence="2">
    <location>
        <begin position="444"/>
        <end position="459"/>
    </location>
</feature>
<keyword evidence="4" id="KW-1185">Reference proteome</keyword>
<feature type="region of interest" description="Disordered" evidence="2">
    <location>
        <begin position="416"/>
        <end position="459"/>
    </location>
</feature>
<reference evidence="3 4" key="1">
    <citation type="submission" date="2024-03" db="EMBL/GenBank/DDBJ databases">
        <authorList>
            <person name="Martinez-Hernandez J."/>
        </authorList>
    </citation>
    <scope>NUCLEOTIDE SEQUENCE [LARGE SCALE GENOMIC DNA]</scope>
</reference>
<dbReference type="PANTHER" id="PTHR34057">
    <property type="entry name" value="ELONGATION FACTOR"/>
    <property type="match status" value="1"/>
</dbReference>
<evidence type="ECO:0000256" key="1">
    <source>
        <dbReference type="SAM" id="Coils"/>
    </source>
</evidence>
<dbReference type="AlphaFoldDB" id="A0AAV1W613"/>
<feature type="compositionally biased region" description="Polar residues" evidence="2">
    <location>
        <begin position="60"/>
        <end position="79"/>
    </location>
</feature>
<comment type="caution">
    <text evidence="3">The sequence shown here is derived from an EMBL/GenBank/DDBJ whole genome shotgun (WGS) entry which is preliminary data.</text>
</comment>
<evidence type="ECO:0000256" key="2">
    <source>
        <dbReference type="SAM" id="MobiDB-lite"/>
    </source>
</evidence>
<organism evidence="3 4">
    <name type="scientific">Lupinus luteus</name>
    <name type="common">European yellow lupine</name>
    <dbReference type="NCBI Taxonomy" id="3873"/>
    <lineage>
        <taxon>Eukaryota</taxon>
        <taxon>Viridiplantae</taxon>
        <taxon>Streptophyta</taxon>
        <taxon>Embryophyta</taxon>
        <taxon>Tracheophyta</taxon>
        <taxon>Spermatophyta</taxon>
        <taxon>Magnoliopsida</taxon>
        <taxon>eudicotyledons</taxon>
        <taxon>Gunneridae</taxon>
        <taxon>Pentapetalae</taxon>
        <taxon>rosids</taxon>
        <taxon>fabids</taxon>
        <taxon>Fabales</taxon>
        <taxon>Fabaceae</taxon>
        <taxon>Papilionoideae</taxon>
        <taxon>50 kb inversion clade</taxon>
        <taxon>genistoids sensu lato</taxon>
        <taxon>core genistoids</taxon>
        <taxon>Genisteae</taxon>
        <taxon>Lupinus</taxon>
    </lineage>
</organism>
<feature type="region of interest" description="Disordered" evidence="2">
    <location>
        <begin position="47"/>
        <end position="100"/>
    </location>
</feature>
<keyword evidence="1" id="KW-0175">Coiled coil</keyword>
<dbReference type="PANTHER" id="PTHR34057:SF10">
    <property type="entry name" value="TRANSPOSASE, PTTA_EN_SPM, PLANT"/>
    <property type="match status" value="1"/>
</dbReference>
<sequence>MIGKKMPPGTNGEGNANAMKEGQVEQQTPLSGGNEDVEVNITGCINSGKAMEDAPEDLTEYSSSFGDTGSEAETGSAFSDTEVESQMCADNASSPMCDDWSEPRRIRKRKMTTHWRRFVGPLMWRCKWLELKMKILHSQQLKYDKELMAYNYKRQLEFSKYAVEGFDVKSVPISNGIHRNKVMKRKKRKKGEECDVSSYMSSHNIFSYYENKDPADGVCLEDFPGVATRGNADNNEDLGLNAVGFSVDHEDNDKFLDEIVQKIEAIESHVQKLKTQIDKVVIENPGKFRSATQSSNIGPIGGFNHSDLNSASFAGNENTFQVSFVHASSQLKSEYNADLLMPGNTLPTHEGITPLIETINRPQLEVPSENDVVLIQNQVVKEELHELDNVGNELVDEAEEPVEELKSISLAQVSEPSLVDENAPHNPCPTLKACSTSKPNYPRNTRRRRKSGRKSWRRR</sequence>